<dbReference type="Gene3D" id="4.10.60.10">
    <property type="entry name" value="Zinc finger, CCHC-type"/>
    <property type="match status" value="1"/>
</dbReference>
<dbReference type="SUPFAM" id="SSF57756">
    <property type="entry name" value="Retrovirus zinc finger-like domains"/>
    <property type="match status" value="1"/>
</dbReference>
<dbReference type="PANTHER" id="PTHR15503">
    <property type="entry name" value="LDOC1 RELATED"/>
    <property type="match status" value="1"/>
</dbReference>
<dbReference type="AlphaFoldDB" id="A0A1Q3CP62"/>
<dbReference type="InParanoid" id="A0A1Q3CP62"/>
<keyword evidence="1" id="KW-0863">Zinc-finger</keyword>
<feature type="compositionally biased region" description="Low complexity" evidence="2">
    <location>
        <begin position="120"/>
        <end position="136"/>
    </location>
</feature>
<dbReference type="SUPFAM" id="SSF56672">
    <property type="entry name" value="DNA/RNA polymerases"/>
    <property type="match status" value="1"/>
</dbReference>
<keyword evidence="1" id="KW-0862">Zinc</keyword>
<dbReference type="Pfam" id="PF08284">
    <property type="entry name" value="RVP_2"/>
    <property type="match status" value="1"/>
</dbReference>
<keyword evidence="5" id="KW-1185">Reference proteome</keyword>
<dbReference type="PROSITE" id="PS50158">
    <property type="entry name" value="ZF_CCHC"/>
    <property type="match status" value="1"/>
</dbReference>
<feature type="region of interest" description="Disordered" evidence="2">
    <location>
        <begin position="115"/>
        <end position="142"/>
    </location>
</feature>
<feature type="compositionally biased region" description="Polar residues" evidence="2">
    <location>
        <begin position="53"/>
        <end position="76"/>
    </location>
</feature>
<dbReference type="EMBL" id="BDDD01002550">
    <property type="protein sequence ID" value="GAV82054.1"/>
    <property type="molecule type" value="Genomic_DNA"/>
</dbReference>
<dbReference type="SMART" id="SM00343">
    <property type="entry name" value="ZnF_C2HC"/>
    <property type="match status" value="2"/>
</dbReference>
<accession>A0A1Q3CP62</accession>
<dbReference type="PANTHER" id="PTHR15503:SF45">
    <property type="entry name" value="RNA-DIRECTED DNA POLYMERASE HOMOLOG"/>
    <property type="match status" value="1"/>
</dbReference>
<dbReference type="Proteomes" id="UP000187406">
    <property type="component" value="Unassembled WGS sequence"/>
</dbReference>
<feature type="region of interest" description="Disordered" evidence="2">
    <location>
        <begin position="18"/>
        <end position="76"/>
    </location>
</feature>
<evidence type="ECO:0000313" key="4">
    <source>
        <dbReference type="EMBL" id="GAV82054.1"/>
    </source>
</evidence>
<proteinExistence type="predicted"/>
<dbReference type="OrthoDB" id="8000983at2759"/>
<organism evidence="4 5">
    <name type="scientific">Cephalotus follicularis</name>
    <name type="common">Albany pitcher plant</name>
    <dbReference type="NCBI Taxonomy" id="3775"/>
    <lineage>
        <taxon>Eukaryota</taxon>
        <taxon>Viridiplantae</taxon>
        <taxon>Streptophyta</taxon>
        <taxon>Embryophyta</taxon>
        <taxon>Tracheophyta</taxon>
        <taxon>Spermatophyta</taxon>
        <taxon>Magnoliopsida</taxon>
        <taxon>eudicotyledons</taxon>
        <taxon>Gunneridae</taxon>
        <taxon>Pentapetalae</taxon>
        <taxon>rosids</taxon>
        <taxon>fabids</taxon>
        <taxon>Oxalidales</taxon>
        <taxon>Cephalotaceae</taxon>
        <taxon>Cephalotus</taxon>
    </lineage>
</organism>
<protein>
    <submittedName>
        <fullName evidence="4">RVP_2 domain-containing protein</fullName>
    </submittedName>
</protein>
<reference evidence="5" key="1">
    <citation type="submission" date="2016-04" db="EMBL/GenBank/DDBJ databases">
        <title>Cephalotus genome sequencing.</title>
        <authorList>
            <person name="Fukushima K."/>
            <person name="Hasebe M."/>
            <person name="Fang X."/>
        </authorList>
    </citation>
    <scope>NUCLEOTIDE SEQUENCE [LARGE SCALE GENOMIC DNA]</scope>
    <source>
        <strain evidence="5">cv. St1</strain>
    </source>
</reference>
<comment type="caution">
    <text evidence="4">The sequence shown here is derived from an EMBL/GenBank/DDBJ whole genome shotgun (WGS) entry which is preliminary data.</text>
</comment>
<evidence type="ECO:0000256" key="2">
    <source>
        <dbReference type="SAM" id="MobiDB-lite"/>
    </source>
</evidence>
<sequence length="418" mass="45975">MELRTYVEVAQKDRLLETISSEDRAERARAKECKESPAQSRPASSKWRDGGSPTKSSKNKSQQTASQGTPSQGSNARSGVCFYCGRTVHQQKDYWRFNGWCLRCGAPGHSVKDCPKSSFTAPTGPGSSSGAAAGPSQRRDTGKGIARGKIFVLAQTEVPESTSVVGGTLYIYGYSARVLMDLGASHSFISVRFASCLDVTPDCLSYTLHVSTPTGTSMYTNSVYRSCEMSMAGISLFADLIVLPIRDFDVILGMDWLSAHRARMDCYHKTMDFCLPDGTTFQFKGDKGFSTPIISFIRASRYLERGCEGYLAYVIDRRKEKSLSLEEIPVVCEFPYVFPDDLGSLPPKGNMEFVIDLVPGTAPISKSPYRMAPAELRELKLQLQDLIDKGFIRPSVSPWGAPVLFVKKKDGSILITEC</sequence>
<feature type="compositionally biased region" description="Basic and acidic residues" evidence="2">
    <location>
        <begin position="18"/>
        <end position="35"/>
    </location>
</feature>
<dbReference type="InterPro" id="IPR021109">
    <property type="entry name" value="Peptidase_aspartic_dom_sf"/>
</dbReference>
<feature type="domain" description="CCHC-type" evidence="3">
    <location>
        <begin position="101"/>
        <end position="116"/>
    </location>
</feature>
<evidence type="ECO:0000256" key="1">
    <source>
        <dbReference type="PROSITE-ProRule" id="PRU00047"/>
    </source>
</evidence>
<dbReference type="InterPro" id="IPR001878">
    <property type="entry name" value="Znf_CCHC"/>
</dbReference>
<dbReference type="InterPro" id="IPR032567">
    <property type="entry name" value="RTL1-rel"/>
</dbReference>
<dbReference type="InterPro" id="IPR043502">
    <property type="entry name" value="DNA/RNA_pol_sf"/>
</dbReference>
<gene>
    <name evidence="4" type="ORF">CFOL_v3_25507</name>
</gene>
<name>A0A1Q3CP62_CEPFO</name>
<dbReference type="GO" id="GO:0008270">
    <property type="term" value="F:zinc ion binding"/>
    <property type="evidence" value="ECO:0007669"/>
    <property type="project" value="UniProtKB-KW"/>
</dbReference>
<dbReference type="Gene3D" id="3.10.10.10">
    <property type="entry name" value="HIV Type 1 Reverse Transcriptase, subunit A, domain 1"/>
    <property type="match status" value="1"/>
</dbReference>
<dbReference type="SUPFAM" id="SSF50630">
    <property type="entry name" value="Acid proteases"/>
    <property type="match status" value="1"/>
</dbReference>
<dbReference type="CDD" id="cd00303">
    <property type="entry name" value="retropepsin_like"/>
    <property type="match status" value="1"/>
</dbReference>
<dbReference type="InterPro" id="IPR036875">
    <property type="entry name" value="Znf_CCHC_sf"/>
</dbReference>
<evidence type="ECO:0000259" key="3">
    <source>
        <dbReference type="PROSITE" id="PS50158"/>
    </source>
</evidence>
<keyword evidence="1" id="KW-0479">Metal-binding</keyword>
<dbReference type="Gene3D" id="2.40.70.10">
    <property type="entry name" value="Acid Proteases"/>
    <property type="match status" value="1"/>
</dbReference>
<evidence type="ECO:0000313" key="5">
    <source>
        <dbReference type="Proteomes" id="UP000187406"/>
    </source>
</evidence>
<dbReference type="GO" id="GO:0003676">
    <property type="term" value="F:nucleic acid binding"/>
    <property type="evidence" value="ECO:0007669"/>
    <property type="project" value="InterPro"/>
</dbReference>